<dbReference type="EMBL" id="NJES01000497">
    <property type="protein sequence ID" value="PHH71573.1"/>
    <property type="molecule type" value="Genomic_DNA"/>
</dbReference>
<proteinExistence type="predicted"/>
<organism evidence="2 3">
    <name type="scientific">Ophiocordyceps camponoti-rufipedis</name>
    <dbReference type="NCBI Taxonomy" id="2004952"/>
    <lineage>
        <taxon>Eukaryota</taxon>
        <taxon>Fungi</taxon>
        <taxon>Dikarya</taxon>
        <taxon>Ascomycota</taxon>
        <taxon>Pezizomycotina</taxon>
        <taxon>Sordariomycetes</taxon>
        <taxon>Hypocreomycetidae</taxon>
        <taxon>Hypocreales</taxon>
        <taxon>Ophiocordycipitaceae</taxon>
        <taxon>Ophiocordyceps</taxon>
    </lineage>
</organism>
<evidence type="ECO:0000256" key="1">
    <source>
        <dbReference type="SAM" id="MobiDB-lite"/>
    </source>
</evidence>
<gene>
    <name evidence="2" type="ORF">CDD80_5136</name>
</gene>
<dbReference type="Proteomes" id="UP000226431">
    <property type="component" value="Unassembled WGS sequence"/>
</dbReference>
<feature type="region of interest" description="Disordered" evidence="1">
    <location>
        <begin position="54"/>
        <end position="98"/>
    </location>
</feature>
<reference evidence="2 3" key="1">
    <citation type="submission" date="2017-06" db="EMBL/GenBank/DDBJ databases">
        <title>Ant-infecting Ophiocordyceps genomes reveal a high diversity of potential behavioral manipulation genes and a possible major role for enterotoxins.</title>
        <authorList>
            <person name="De Bekker C."/>
            <person name="Evans H.C."/>
            <person name="Brachmann A."/>
            <person name="Hughes D.P."/>
        </authorList>
    </citation>
    <scope>NUCLEOTIDE SEQUENCE [LARGE SCALE GENOMIC DNA]</scope>
    <source>
        <strain evidence="2 3">Map16</strain>
    </source>
</reference>
<name>A0A2C5YVB4_9HYPO</name>
<evidence type="ECO:0000313" key="2">
    <source>
        <dbReference type="EMBL" id="PHH71573.1"/>
    </source>
</evidence>
<accession>A0A2C5YVB4</accession>
<feature type="compositionally biased region" description="Polar residues" evidence="1">
    <location>
        <begin position="67"/>
        <end position="80"/>
    </location>
</feature>
<keyword evidence="3" id="KW-1185">Reference proteome</keyword>
<protein>
    <submittedName>
        <fullName evidence="2">Uncharacterized protein</fullName>
    </submittedName>
</protein>
<dbReference type="AlphaFoldDB" id="A0A2C5YVB4"/>
<comment type="caution">
    <text evidence="2">The sequence shown here is derived from an EMBL/GenBank/DDBJ whole genome shotgun (WGS) entry which is preliminary data.</text>
</comment>
<sequence>MRRKRCDVSRRVARGISWGLPHLCAFKLELKSIIVKTVVVLRQAERGVYNPLTLHLTSPVKSRKPPKSTTSTQRKTTNFDLNRRADSPPDPTLPSEPFPRFAPGVCSAANGFEEPPIPDKGPSSGSAVTNCCCRRAAKALAALPVASSQ</sequence>
<evidence type="ECO:0000313" key="3">
    <source>
        <dbReference type="Proteomes" id="UP000226431"/>
    </source>
</evidence>
<feature type="compositionally biased region" description="Pro residues" evidence="1">
    <location>
        <begin position="88"/>
        <end position="97"/>
    </location>
</feature>